<evidence type="ECO:0000256" key="6">
    <source>
        <dbReference type="ARBA" id="ARBA00023136"/>
    </source>
</evidence>
<dbReference type="Pfam" id="PF00015">
    <property type="entry name" value="MCPsignal"/>
    <property type="match status" value="1"/>
</dbReference>
<dbReference type="InterPro" id="IPR004090">
    <property type="entry name" value="Chemotax_Me-accpt_rcpt"/>
</dbReference>
<dbReference type="SUPFAM" id="SSF58104">
    <property type="entry name" value="Methyl-accepting chemotaxis protein (MCP) signaling domain"/>
    <property type="match status" value="1"/>
</dbReference>
<evidence type="ECO:0000256" key="5">
    <source>
        <dbReference type="ARBA" id="ARBA00022989"/>
    </source>
</evidence>
<dbReference type="GO" id="GO:0007165">
    <property type="term" value="P:signal transduction"/>
    <property type="evidence" value="ECO:0007669"/>
    <property type="project" value="UniProtKB-KW"/>
</dbReference>
<feature type="transmembrane region" description="Helical" evidence="10">
    <location>
        <begin position="192"/>
        <end position="212"/>
    </location>
</feature>
<dbReference type="PROSITE" id="PS50885">
    <property type="entry name" value="HAMP"/>
    <property type="match status" value="2"/>
</dbReference>
<feature type="compositionally biased region" description="Basic and acidic residues" evidence="9">
    <location>
        <begin position="293"/>
        <end position="330"/>
    </location>
</feature>
<keyword evidence="8" id="KW-0807">Transducer</keyword>
<evidence type="ECO:0000256" key="9">
    <source>
        <dbReference type="SAM" id="MobiDB-lite"/>
    </source>
</evidence>
<feature type="region of interest" description="Disordered" evidence="9">
    <location>
        <begin position="430"/>
        <end position="452"/>
    </location>
</feature>
<feature type="region of interest" description="Disordered" evidence="9">
    <location>
        <begin position="623"/>
        <end position="685"/>
    </location>
</feature>
<dbReference type="Gene3D" id="6.10.340.10">
    <property type="match status" value="1"/>
</dbReference>
<dbReference type="GO" id="GO:0004888">
    <property type="term" value="F:transmembrane signaling receptor activity"/>
    <property type="evidence" value="ECO:0007669"/>
    <property type="project" value="InterPro"/>
</dbReference>
<dbReference type="GO" id="GO:0005886">
    <property type="term" value="C:plasma membrane"/>
    <property type="evidence" value="ECO:0007669"/>
    <property type="project" value="UniProtKB-SubCell"/>
</dbReference>
<evidence type="ECO:0000256" key="7">
    <source>
        <dbReference type="ARBA" id="ARBA00029447"/>
    </source>
</evidence>
<dbReference type="InterPro" id="IPR033480">
    <property type="entry name" value="sCache_2"/>
</dbReference>
<dbReference type="SMART" id="SM00283">
    <property type="entry name" value="MA"/>
    <property type="match status" value="1"/>
</dbReference>
<comment type="caution">
    <text evidence="13">The sequence shown here is derived from an EMBL/GenBank/DDBJ whole genome shotgun (WGS) entry which is preliminary data.</text>
</comment>
<evidence type="ECO:0000259" key="12">
    <source>
        <dbReference type="PROSITE" id="PS50885"/>
    </source>
</evidence>
<dbReference type="FunFam" id="1.10.287.950:FF:000001">
    <property type="entry name" value="Methyl-accepting chemotaxis sensory transducer"/>
    <property type="match status" value="1"/>
</dbReference>
<name>A0A2T0RT54_9RHOB</name>
<evidence type="ECO:0000256" key="10">
    <source>
        <dbReference type="SAM" id="Phobius"/>
    </source>
</evidence>
<dbReference type="SMART" id="SM00304">
    <property type="entry name" value="HAMP"/>
    <property type="match status" value="2"/>
</dbReference>
<feature type="transmembrane region" description="Helical" evidence="10">
    <location>
        <begin position="12"/>
        <end position="36"/>
    </location>
</feature>
<dbReference type="CDD" id="cd11386">
    <property type="entry name" value="MCP_signal"/>
    <property type="match status" value="1"/>
</dbReference>
<dbReference type="GO" id="GO:0006935">
    <property type="term" value="P:chemotaxis"/>
    <property type="evidence" value="ECO:0007669"/>
    <property type="project" value="UniProtKB-KW"/>
</dbReference>
<evidence type="ECO:0000256" key="8">
    <source>
        <dbReference type="PROSITE-ProRule" id="PRU00284"/>
    </source>
</evidence>
<sequence length="685" mass="74261">MLQKSLSRLSTRFYAIVVLATVLTAILAQTLLSLALDNAYATREHHLSDVVETAVGVLGDLDAQVRDGILTQQEARSEGQRILTELRYGEAGYFYVFDHDLNIVAHPFLPDLVGTNQADYEDAEGLKVYKELREIALKDGSGMLEYFFTKPGSDTPEAKLGFVTNYDNWNWIIGTGSYTGDIRAELSQLRLISIYVLGAGILVLIVASTLLVRSVTKPITAIVVRMQEMQAGNLASPVPFTDGKSEIGQMARSIDAFREGLVESERLKNERAEKEAELAREREETLAQKLALEEQQARDAERQRETEERQREEQEELRKKNEVEREEAQARQEGVVNSLSDALSAMAQGDLTVRIDTAFPENYETLRRDFNNAVEKVEDLLGSIVEGSAAIRNESDTLETAASDLSRRTESQAASLEETAAAITELTASVEHSSEGARDAATTVSRAREKAEAGREVVQRTIGAMSEIASSSEKISRITSVIDDIAFQTNLLALNAGVEAARAGEAGRGFSVVASEVRALAQRSSDSAREISQLIATSSQQVDSGVSLVNDSGQALEEIGGMVATLNELVASIAETSTQQATSLTEISTAVNRLDQVTQQNAAMFEETTAAVASLQSQSEMIERSGSSFTLSRGIVRRPRSEPAAEVPVAAPSSSGSPTPPVSIAVGQDISQLQPASDDDDWTDF</sequence>
<evidence type="ECO:0000313" key="14">
    <source>
        <dbReference type="Proteomes" id="UP000239480"/>
    </source>
</evidence>
<evidence type="ECO:0000256" key="1">
    <source>
        <dbReference type="ARBA" id="ARBA00004651"/>
    </source>
</evidence>
<keyword evidence="5 10" id="KW-1133">Transmembrane helix</keyword>
<gene>
    <name evidence="13" type="ORF">CLV78_103232</name>
</gene>
<dbReference type="InterPro" id="IPR004089">
    <property type="entry name" value="MCPsignal_dom"/>
</dbReference>
<dbReference type="PANTHER" id="PTHR43531:SF11">
    <property type="entry name" value="METHYL-ACCEPTING CHEMOTAXIS PROTEIN 3"/>
    <property type="match status" value="1"/>
</dbReference>
<dbReference type="SMART" id="SM01049">
    <property type="entry name" value="Cache_2"/>
    <property type="match status" value="1"/>
</dbReference>
<feature type="compositionally biased region" description="Low complexity" evidence="9">
    <location>
        <begin position="642"/>
        <end position="657"/>
    </location>
</feature>
<dbReference type="Gene3D" id="3.30.450.20">
    <property type="entry name" value="PAS domain"/>
    <property type="match status" value="1"/>
</dbReference>
<evidence type="ECO:0000256" key="2">
    <source>
        <dbReference type="ARBA" id="ARBA00022475"/>
    </source>
</evidence>
<organism evidence="13 14">
    <name type="scientific">Aliiruegeria haliotis</name>
    <dbReference type="NCBI Taxonomy" id="1280846"/>
    <lineage>
        <taxon>Bacteria</taxon>
        <taxon>Pseudomonadati</taxon>
        <taxon>Pseudomonadota</taxon>
        <taxon>Alphaproteobacteria</taxon>
        <taxon>Rhodobacterales</taxon>
        <taxon>Roseobacteraceae</taxon>
        <taxon>Aliiruegeria</taxon>
    </lineage>
</organism>
<evidence type="ECO:0000256" key="3">
    <source>
        <dbReference type="ARBA" id="ARBA00022500"/>
    </source>
</evidence>
<keyword evidence="6 10" id="KW-0472">Membrane</keyword>
<dbReference type="Pfam" id="PF00672">
    <property type="entry name" value="HAMP"/>
    <property type="match status" value="1"/>
</dbReference>
<dbReference type="CDD" id="cd12912">
    <property type="entry name" value="PDC2_MCP_like"/>
    <property type="match status" value="1"/>
</dbReference>
<dbReference type="Pfam" id="PF17200">
    <property type="entry name" value="sCache_2"/>
    <property type="match status" value="1"/>
</dbReference>
<keyword evidence="14" id="KW-1185">Reference proteome</keyword>
<proteinExistence type="inferred from homology"/>
<keyword evidence="2" id="KW-1003">Cell membrane</keyword>
<dbReference type="PANTHER" id="PTHR43531">
    <property type="entry name" value="PROTEIN ICFG"/>
    <property type="match status" value="1"/>
</dbReference>
<keyword evidence="3" id="KW-0145">Chemotaxis</keyword>
<dbReference type="CDD" id="cd06225">
    <property type="entry name" value="HAMP"/>
    <property type="match status" value="1"/>
</dbReference>
<evidence type="ECO:0000313" key="13">
    <source>
        <dbReference type="EMBL" id="PRY24366.1"/>
    </source>
</evidence>
<feature type="domain" description="HAMP" evidence="12">
    <location>
        <begin position="213"/>
        <end position="266"/>
    </location>
</feature>
<evidence type="ECO:0000259" key="11">
    <source>
        <dbReference type="PROSITE" id="PS50111"/>
    </source>
</evidence>
<dbReference type="PRINTS" id="PR00260">
    <property type="entry name" value="CHEMTRNSDUCR"/>
</dbReference>
<dbReference type="SUPFAM" id="SSF158472">
    <property type="entry name" value="HAMP domain-like"/>
    <property type="match status" value="1"/>
</dbReference>
<dbReference type="EMBL" id="PVTD01000003">
    <property type="protein sequence ID" value="PRY24366.1"/>
    <property type="molecule type" value="Genomic_DNA"/>
</dbReference>
<protein>
    <submittedName>
        <fullName evidence="13">Methyl-accepting chemotaxis sensory transducer with Cache sensor</fullName>
    </submittedName>
</protein>
<evidence type="ECO:0000256" key="4">
    <source>
        <dbReference type="ARBA" id="ARBA00022692"/>
    </source>
</evidence>
<keyword evidence="4 10" id="KW-0812">Transmembrane</keyword>
<dbReference type="InterPro" id="IPR003660">
    <property type="entry name" value="HAMP_dom"/>
</dbReference>
<dbReference type="Gene3D" id="1.10.287.950">
    <property type="entry name" value="Methyl-accepting chemotaxis protein"/>
    <property type="match status" value="1"/>
</dbReference>
<dbReference type="RefSeq" id="WP_245924948.1">
    <property type="nucleotide sequence ID" value="NZ_PVTD01000003.1"/>
</dbReference>
<dbReference type="AlphaFoldDB" id="A0A2T0RT54"/>
<comment type="similarity">
    <text evidence="7">Belongs to the methyl-accepting chemotaxis (MCP) protein family.</text>
</comment>
<comment type="subcellular location">
    <subcellularLocation>
        <location evidence="1">Cell membrane</location>
        <topology evidence="1">Multi-pass membrane protein</topology>
    </subcellularLocation>
</comment>
<dbReference type="InterPro" id="IPR051310">
    <property type="entry name" value="MCP_chemotaxis"/>
</dbReference>
<feature type="domain" description="HAMP" evidence="12">
    <location>
        <begin position="330"/>
        <end position="382"/>
    </location>
</feature>
<accession>A0A2T0RT54</accession>
<reference evidence="13 14" key="1">
    <citation type="submission" date="2018-03" db="EMBL/GenBank/DDBJ databases">
        <title>Genomic Encyclopedia of Archaeal and Bacterial Type Strains, Phase II (KMG-II): from individual species to whole genera.</title>
        <authorList>
            <person name="Goeker M."/>
        </authorList>
    </citation>
    <scope>NUCLEOTIDE SEQUENCE [LARGE SCALE GENOMIC DNA]</scope>
    <source>
        <strain evidence="13 14">DSM 29328</strain>
    </source>
</reference>
<dbReference type="Proteomes" id="UP000239480">
    <property type="component" value="Unassembled WGS sequence"/>
</dbReference>
<feature type="region of interest" description="Disordered" evidence="9">
    <location>
        <begin position="293"/>
        <end position="333"/>
    </location>
</feature>
<feature type="domain" description="Methyl-accepting transducer" evidence="11">
    <location>
        <begin position="387"/>
        <end position="616"/>
    </location>
</feature>
<dbReference type="PROSITE" id="PS50111">
    <property type="entry name" value="CHEMOTAXIS_TRANSDUC_2"/>
    <property type="match status" value="1"/>
</dbReference>